<keyword evidence="4" id="KW-1185">Reference proteome</keyword>
<dbReference type="RefSeq" id="WP_184215661.1">
    <property type="nucleotide sequence ID" value="NZ_JACHIP010000002.1"/>
</dbReference>
<feature type="transmembrane region" description="Helical" evidence="1">
    <location>
        <begin position="22"/>
        <end position="41"/>
    </location>
</feature>
<reference evidence="3 4" key="1">
    <citation type="submission" date="2020-08" db="EMBL/GenBank/DDBJ databases">
        <title>Genomic Encyclopedia of Type Strains, Phase IV (KMG-V): Genome sequencing to study the core and pangenomes of soil and plant-associated prokaryotes.</title>
        <authorList>
            <person name="Whitman W."/>
        </authorList>
    </citation>
    <scope>NUCLEOTIDE SEQUENCE [LARGE SCALE GENOMIC DNA]</scope>
    <source>
        <strain evidence="3 4">M8UP14</strain>
    </source>
</reference>
<gene>
    <name evidence="3" type="ORF">HDF16_001827</name>
</gene>
<evidence type="ECO:0000313" key="4">
    <source>
        <dbReference type="Proteomes" id="UP000540989"/>
    </source>
</evidence>
<evidence type="ECO:0000259" key="2">
    <source>
        <dbReference type="Pfam" id="PF14258"/>
    </source>
</evidence>
<proteinExistence type="predicted"/>
<dbReference type="Proteomes" id="UP000540989">
    <property type="component" value="Unassembled WGS sequence"/>
</dbReference>
<dbReference type="Pfam" id="PF14258">
    <property type="entry name" value="DUF4350"/>
    <property type="match status" value="1"/>
</dbReference>
<keyword evidence="1" id="KW-1133">Transmembrane helix</keyword>
<evidence type="ECO:0000256" key="1">
    <source>
        <dbReference type="SAM" id="Phobius"/>
    </source>
</evidence>
<feature type="domain" description="DUF4350" evidence="2">
    <location>
        <begin position="53"/>
        <end position="228"/>
    </location>
</feature>
<name>A0A7W7ZC83_9BACT</name>
<organism evidence="3 4">
    <name type="scientific">Granulicella aggregans</name>
    <dbReference type="NCBI Taxonomy" id="474949"/>
    <lineage>
        <taxon>Bacteria</taxon>
        <taxon>Pseudomonadati</taxon>
        <taxon>Acidobacteriota</taxon>
        <taxon>Terriglobia</taxon>
        <taxon>Terriglobales</taxon>
        <taxon>Acidobacteriaceae</taxon>
        <taxon>Granulicella</taxon>
    </lineage>
</organism>
<keyword evidence="1" id="KW-0812">Transmembrane</keyword>
<dbReference type="EMBL" id="JACHIP010000002">
    <property type="protein sequence ID" value="MBB5057142.1"/>
    <property type="molecule type" value="Genomic_DNA"/>
</dbReference>
<comment type="caution">
    <text evidence="3">The sequence shown here is derived from an EMBL/GenBank/DDBJ whole genome shotgun (WGS) entry which is preliminary data.</text>
</comment>
<keyword evidence="1" id="KW-0472">Membrane</keyword>
<sequence>MSTVDAAPSGVTVHVSRQQKRFVLLLSAAMLAAILLVSFFAPAAEDDDLSPSSYNSGSAGVKAAFLLLKKLGYNSERWEGSTSDLGGVDAPHTTLVLANPVVPPEDQADVADAIEDFLDRGGRVIATGVNGAYLIPGGETAEPTEFYKGLCISTPEGQGRLALAGQVSMEDPVRWKSDTVATRVQQRCGGDAVAVTLKVGQGEAVWWSTPLPMSNRGLKEDASLKLLLASAGEPGRHVLFDESLHGGTTSVWDQARGLPIRSLLIQSGIVALLLVLSFGRRSGPVRATAQVVRSSPLEFAESMGHLYNKAGATQVATSGARRRLLRYLHERCGLSHEALRRPPVEIAEALKHRLGGNWDTVAEHLAQSMDGGDRALSSKTVLALVKALDSDMEALGKHLKSQ</sequence>
<dbReference type="InterPro" id="IPR025646">
    <property type="entry name" value="DUF4350"/>
</dbReference>
<accession>A0A7W7ZC83</accession>
<protein>
    <recommendedName>
        <fullName evidence="2">DUF4350 domain-containing protein</fullName>
    </recommendedName>
</protein>
<evidence type="ECO:0000313" key="3">
    <source>
        <dbReference type="EMBL" id="MBB5057142.1"/>
    </source>
</evidence>
<dbReference type="AlphaFoldDB" id="A0A7W7ZC83"/>